<feature type="region of interest" description="Disordered" evidence="1">
    <location>
        <begin position="134"/>
        <end position="156"/>
    </location>
</feature>
<feature type="chain" id="PRO_5009582377" description="Fibronectin type-III domain-containing protein" evidence="2">
    <location>
        <begin position="26"/>
        <end position="224"/>
    </location>
</feature>
<evidence type="ECO:0000259" key="3">
    <source>
        <dbReference type="PROSITE" id="PS50853"/>
    </source>
</evidence>
<keyword evidence="2" id="KW-0732">Signal</keyword>
<protein>
    <recommendedName>
        <fullName evidence="3">Fibronectin type-III domain-containing protein</fullName>
    </recommendedName>
</protein>
<dbReference type="SMART" id="SM00060">
    <property type="entry name" value="FN3"/>
    <property type="match status" value="1"/>
</dbReference>
<dbReference type="Proteomes" id="UP000178599">
    <property type="component" value="Unassembled WGS sequence"/>
</dbReference>
<feature type="domain" description="Fibronectin type-III" evidence="3">
    <location>
        <begin position="45"/>
        <end position="137"/>
    </location>
</feature>
<dbReference type="PROSITE" id="PS00018">
    <property type="entry name" value="EF_HAND_1"/>
    <property type="match status" value="1"/>
</dbReference>
<feature type="signal peptide" evidence="2">
    <location>
        <begin position="1"/>
        <end position="25"/>
    </location>
</feature>
<organism evidence="4 5">
    <name type="scientific">Candidatus Liptonbacteria bacterium RIFOXYB1_FULL_36_10</name>
    <dbReference type="NCBI Taxonomy" id="1798654"/>
    <lineage>
        <taxon>Bacteria</taxon>
        <taxon>Candidatus Liptoniibacteriota</taxon>
    </lineage>
</organism>
<feature type="compositionally biased region" description="Gly residues" evidence="1">
    <location>
        <begin position="143"/>
        <end position="154"/>
    </location>
</feature>
<sequence>MLAKIFKLIGVAVLVFSFSSSFVFASEVTGTIGTVSTASSNPPAAPSGLSASQVSGEMKVSLSWSAVDGATSYKIYQSGANSGWESATAVATGVTAISYTSGSLSSETYYYRVKAVSSNGDSDFSTTVTVSVNTTGGTQTSSSGGGGGGGGGGSYTPVTTTTTSKLSIEAQKVDANKDDKIDVLDFNSLMVNWGGASAGNVADFNKDGKVDIFDFNTLMVNWAV</sequence>
<dbReference type="AlphaFoldDB" id="A0A1G2CPW8"/>
<dbReference type="Gene3D" id="1.10.1330.10">
    <property type="entry name" value="Dockerin domain"/>
    <property type="match status" value="1"/>
</dbReference>
<dbReference type="CDD" id="cd00063">
    <property type="entry name" value="FN3"/>
    <property type="match status" value="1"/>
</dbReference>
<reference evidence="4 5" key="1">
    <citation type="journal article" date="2016" name="Nat. Commun.">
        <title>Thousands of microbial genomes shed light on interconnected biogeochemical processes in an aquifer system.</title>
        <authorList>
            <person name="Anantharaman K."/>
            <person name="Brown C.T."/>
            <person name="Hug L.A."/>
            <person name="Sharon I."/>
            <person name="Castelle C.J."/>
            <person name="Probst A.J."/>
            <person name="Thomas B.C."/>
            <person name="Singh A."/>
            <person name="Wilkins M.J."/>
            <person name="Karaoz U."/>
            <person name="Brodie E.L."/>
            <person name="Williams K.H."/>
            <person name="Hubbard S.S."/>
            <person name="Banfield J.F."/>
        </authorList>
    </citation>
    <scope>NUCLEOTIDE SEQUENCE [LARGE SCALE GENOMIC DNA]</scope>
</reference>
<dbReference type="PROSITE" id="PS50853">
    <property type="entry name" value="FN3"/>
    <property type="match status" value="1"/>
</dbReference>
<dbReference type="EMBL" id="MHLE01000002">
    <property type="protein sequence ID" value="OGZ03425.1"/>
    <property type="molecule type" value="Genomic_DNA"/>
</dbReference>
<comment type="caution">
    <text evidence="4">The sequence shown here is derived from an EMBL/GenBank/DDBJ whole genome shotgun (WGS) entry which is preliminary data.</text>
</comment>
<proteinExistence type="predicted"/>
<evidence type="ECO:0000313" key="5">
    <source>
        <dbReference type="Proteomes" id="UP000178599"/>
    </source>
</evidence>
<dbReference type="SUPFAM" id="SSF49265">
    <property type="entry name" value="Fibronectin type III"/>
    <property type="match status" value="1"/>
</dbReference>
<evidence type="ECO:0000256" key="2">
    <source>
        <dbReference type="SAM" id="SignalP"/>
    </source>
</evidence>
<dbReference type="InterPro" id="IPR036439">
    <property type="entry name" value="Dockerin_dom_sf"/>
</dbReference>
<name>A0A1G2CPW8_9BACT</name>
<dbReference type="SUPFAM" id="SSF63446">
    <property type="entry name" value="Type I dockerin domain"/>
    <property type="match status" value="1"/>
</dbReference>
<evidence type="ECO:0000256" key="1">
    <source>
        <dbReference type="SAM" id="MobiDB-lite"/>
    </source>
</evidence>
<gene>
    <name evidence="4" type="ORF">A2390_03210</name>
</gene>
<evidence type="ECO:0000313" key="4">
    <source>
        <dbReference type="EMBL" id="OGZ03425.1"/>
    </source>
</evidence>
<dbReference type="InterPro" id="IPR003961">
    <property type="entry name" value="FN3_dom"/>
</dbReference>
<dbReference type="InterPro" id="IPR013783">
    <property type="entry name" value="Ig-like_fold"/>
</dbReference>
<dbReference type="InterPro" id="IPR036116">
    <property type="entry name" value="FN3_sf"/>
</dbReference>
<accession>A0A1G2CPW8</accession>
<dbReference type="InterPro" id="IPR018247">
    <property type="entry name" value="EF_Hand_1_Ca_BS"/>
</dbReference>
<dbReference type="GO" id="GO:0000272">
    <property type="term" value="P:polysaccharide catabolic process"/>
    <property type="evidence" value="ECO:0007669"/>
    <property type="project" value="InterPro"/>
</dbReference>
<dbReference type="Gene3D" id="2.60.40.10">
    <property type="entry name" value="Immunoglobulins"/>
    <property type="match status" value="1"/>
</dbReference>